<gene>
    <name evidence="1" type="ORF">MRATA1EN22A_LOCUS29038</name>
</gene>
<evidence type="ECO:0000313" key="2">
    <source>
        <dbReference type="Proteomes" id="UP001162501"/>
    </source>
</evidence>
<organism evidence="1 2">
    <name type="scientific">Rangifer tarandus platyrhynchus</name>
    <name type="common">Svalbard reindeer</name>
    <dbReference type="NCBI Taxonomy" id="3082113"/>
    <lineage>
        <taxon>Eukaryota</taxon>
        <taxon>Metazoa</taxon>
        <taxon>Chordata</taxon>
        <taxon>Craniata</taxon>
        <taxon>Vertebrata</taxon>
        <taxon>Euteleostomi</taxon>
        <taxon>Mammalia</taxon>
        <taxon>Eutheria</taxon>
        <taxon>Laurasiatheria</taxon>
        <taxon>Artiodactyla</taxon>
        <taxon>Ruminantia</taxon>
        <taxon>Pecora</taxon>
        <taxon>Cervidae</taxon>
        <taxon>Odocoileinae</taxon>
        <taxon>Rangifer</taxon>
    </lineage>
</organism>
<sequence>RSRGQGAEAGRAFFWRVSPETHCDPAQPAGREPQPADTPPAQPPTPASTGPC</sequence>
<protein>
    <submittedName>
        <fullName evidence="1">Uncharacterized protein</fullName>
    </submittedName>
</protein>
<evidence type="ECO:0000313" key="1">
    <source>
        <dbReference type="EMBL" id="CAM9146321.1"/>
    </source>
</evidence>
<feature type="non-terminal residue" evidence="1">
    <location>
        <position position="1"/>
    </location>
</feature>
<dbReference type="Proteomes" id="UP001162501">
    <property type="component" value="Unassembled WGS sequence"/>
</dbReference>
<name>A0ACB1KEM9_RANTA</name>
<comment type="caution">
    <text evidence="1">The sequence shown here is derived from an EMBL/GenBank/DDBJ whole genome shotgun (WGS) entry which is preliminary data.</text>
</comment>
<dbReference type="EMBL" id="CATOBB020000398">
    <property type="protein sequence ID" value="CAM9146321.1"/>
    <property type="molecule type" value="Genomic_DNA"/>
</dbReference>
<feature type="non-terminal residue" evidence="1">
    <location>
        <position position="52"/>
    </location>
</feature>
<reference evidence="1" key="1">
    <citation type="submission" date="2025-03" db="EMBL/GenBank/DDBJ databases">
        <authorList>
            <consortium name="ELIXIR-Norway"/>
            <consortium name="Elixir Norway"/>
        </authorList>
    </citation>
    <scope>NUCLEOTIDE SEQUENCE</scope>
</reference>
<accession>A0ACB1KEM9</accession>
<proteinExistence type="predicted"/>